<sequence length="118" mass="13587">MPVKLLQEAEGHVVTMELKNGDVYCGNLVESEDNWNCQLESVIATTKKRKTCNLSQLFVRGRKVRFVIVPSMLKHAPMFINSDTKIGGTQDYLLQTIRLLHLTRYSQRMVADQNKLYE</sequence>
<dbReference type="CDD" id="cd01721">
    <property type="entry name" value="Sm_D3"/>
    <property type="match status" value="1"/>
</dbReference>
<dbReference type="InterPro" id="IPR001163">
    <property type="entry name" value="Sm_dom_euk/arc"/>
</dbReference>
<protein>
    <recommendedName>
        <fullName evidence="8">Small nuclear ribonucleoprotein Sm D3</fullName>
        <shortName evidence="8">Sm-D3</shortName>
    </recommendedName>
    <alternativeName>
        <fullName evidence="8">snRNP core protein D3</fullName>
    </alternativeName>
</protein>
<dbReference type="PROSITE" id="PS52002">
    <property type="entry name" value="SM"/>
    <property type="match status" value="1"/>
</dbReference>
<organism evidence="10 11">
    <name type="scientific">Sphagnum troendelagicum</name>
    <dbReference type="NCBI Taxonomy" id="128251"/>
    <lineage>
        <taxon>Eukaryota</taxon>
        <taxon>Viridiplantae</taxon>
        <taxon>Streptophyta</taxon>
        <taxon>Embryophyta</taxon>
        <taxon>Bryophyta</taxon>
        <taxon>Sphagnophytina</taxon>
        <taxon>Sphagnopsida</taxon>
        <taxon>Sphagnales</taxon>
        <taxon>Sphagnaceae</taxon>
        <taxon>Sphagnum</taxon>
    </lineage>
</organism>
<dbReference type="SMART" id="SM00651">
    <property type="entry name" value="Sm"/>
    <property type="match status" value="1"/>
</dbReference>
<evidence type="ECO:0000256" key="5">
    <source>
        <dbReference type="ARBA" id="ARBA00023187"/>
    </source>
</evidence>
<dbReference type="EMBL" id="OZ019899">
    <property type="protein sequence ID" value="CAK9231179.1"/>
    <property type="molecule type" value="Genomic_DNA"/>
</dbReference>
<keyword evidence="5 8" id="KW-0508">mRNA splicing</keyword>
<feature type="domain" description="Sm" evidence="9">
    <location>
        <begin position="1"/>
        <end position="73"/>
    </location>
</feature>
<dbReference type="Proteomes" id="UP001497512">
    <property type="component" value="Chromosome 7"/>
</dbReference>
<reference evidence="10" key="1">
    <citation type="submission" date="2024-02" db="EMBL/GenBank/DDBJ databases">
        <authorList>
            <consortium name="ELIXIR-Norway"/>
            <consortium name="Elixir Norway"/>
        </authorList>
    </citation>
    <scope>NUCLEOTIDE SEQUENCE</scope>
</reference>
<dbReference type="InterPro" id="IPR047575">
    <property type="entry name" value="Sm"/>
</dbReference>
<comment type="similarity">
    <text evidence="2 8">Belongs to the snRNP core protein family.</text>
</comment>
<dbReference type="Gene3D" id="2.30.30.100">
    <property type="match status" value="1"/>
</dbReference>
<evidence type="ECO:0000256" key="1">
    <source>
        <dbReference type="ARBA" id="ARBA00004123"/>
    </source>
</evidence>
<evidence type="ECO:0000256" key="8">
    <source>
        <dbReference type="RuleBase" id="RU365050"/>
    </source>
</evidence>
<evidence type="ECO:0000259" key="9">
    <source>
        <dbReference type="PROSITE" id="PS52002"/>
    </source>
</evidence>
<gene>
    <name evidence="10" type="ORF">CSSPTR1EN2_LOCUS20358</name>
</gene>
<evidence type="ECO:0000256" key="6">
    <source>
        <dbReference type="ARBA" id="ARBA00023242"/>
    </source>
</evidence>
<dbReference type="SUPFAM" id="SSF50182">
    <property type="entry name" value="Sm-like ribonucleoproteins"/>
    <property type="match status" value="1"/>
</dbReference>
<proteinExistence type="inferred from homology"/>
<dbReference type="InterPro" id="IPR034099">
    <property type="entry name" value="SmD3"/>
</dbReference>
<evidence type="ECO:0000256" key="2">
    <source>
        <dbReference type="ARBA" id="ARBA00008146"/>
    </source>
</evidence>
<dbReference type="InterPro" id="IPR027141">
    <property type="entry name" value="LSm4/Sm_D1/D3"/>
</dbReference>
<evidence type="ECO:0000256" key="3">
    <source>
        <dbReference type="ARBA" id="ARBA00022490"/>
    </source>
</evidence>
<keyword evidence="4 8" id="KW-0507">mRNA processing</keyword>
<name>A0ABP0UVP0_9BRYO</name>
<dbReference type="Pfam" id="PF01423">
    <property type="entry name" value="LSM"/>
    <property type="match status" value="1"/>
</dbReference>
<dbReference type="PANTHER" id="PTHR23338">
    <property type="entry name" value="SMALL NUCLEAR RIBONUCLEOPROTEIN SM"/>
    <property type="match status" value="1"/>
</dbReference>
<evidence type="ECO:0000256" key="4">
    <source>
        <dbReference type="ARBA" id="ARBA00022664"/>
    </source>
</evidence>
<accession>A0ABP0UVP0</accession>
<dbReference type="InterPro" id="IPR010920">
    <property type="entry name" value="LSM_dom_sf"/>
</dbReference>
<keyword evidence="11" id="KW-1185">Reference proteome</keyword>
<keyword evidence="6 8" id="KW-0539">Nucleus</keyword>
<comment type="function">
    <text evidence="8">Core component of the spliceosomal U1, U2, U4 and U5 small nuclear ribonucleoproteins (snRNPs), the building blocks of the spliceosome.</text>
</comment>
<keyword evidence="7 8" id="KW-0687">Ribonucleoprotein</keyword>
<keyword evidence="3 8" id="KW-0963">Cytoplasm</keyword>
<evidence type="ECO:0000256" key="7">
    <source>
        <dbReference type="ARBA" id="ARBA00023274"/>
    </source>
</evidence>
<evidence type="ECO:0000313" key="11">
    <source>
        <dbReference type="Proteomes" id="UP001497512"/>
    </source>
</evidence>
<evidence type="ECO:0000313" key="10">
    <source>
        <dbReference type="EMBL" id="CAK9231179.1"/>
    </source>
</evidence>
<comment type="subcellular location">
    <subcellularLocation>
        <location evidence="8">Cytoplasm</location>
        <location evidence="8">Cytosol</location>
    </subcellularLocation>
    <subcellularLocation>
        <location evidence="1 8">Nucleus</location>
    </subcellularLocation>
    <text evidence="8">SMN-mediated assembly into core snRNPs occurs in the cytosol before SMN-mediated transport to the nucleus to be included in spliceosomes.</text>
</comment>